<gene>
    <name evidence="3" type="ORF">ENR64_08020</name>
</gene>
<keyword evidence="2" id="KW-0812">Transmembrane</keyword>
<accession>A0A7C3KF28</accession>
<feature type="transmembrane region" description="Helical" evidence="2">
    <location>
        <begin position="6"/>
        <end position="30"/>
    </location>
</feature>
<protein>
    <submittedName>
        <fullName evidence="3">DUF948 domain-containing protein</fullName>
    </submittedName>
</protein>
<evidence type="ECO:0000256" key="1">
    <source>
        <dbReference type="SAM" id="MobiDB-lite"/>
    </source>
</evidence>
<name>A0A7C3KF28_9CYAN</name>
<dbReference type="EMBL" id="DSRU01000104">
    <property type="protein sequence ID" value="HFM97702.1"/>
    <property type="molecule type" value="Genomic_DNA"/>
</dbReference>
<dbReference type="PANTHER" id="PTHR33825:SF5">
    <property type="entry name" value="TRANSMEMBRANE PROTEIN"/>
    <property type="match status" value="1"/>
</dbReference>
<dbReference type="PANTHER" id="PTHR33825">
    <property type="entry name" value="CHITINASE-LIKE PROTEIN"/>
    <property type="match status" value="1"/>
</dbReference>
<keyword evidence="2" id="KW-1133">Transmembrane helix</keyword>
<feature type="region of interest" description="Disordered" evidence="1">
    <location>
        <begin position="119"/>
        <end position="153"/>
    </location>
</feature>
<evidence type="ECO:0000313" key="3">
    <source>
        <dbReference type="EMBL" id="HFM97702.1"/>
    </source>
</evidence>
<sequence>MTDPLFWLVLSFLFVTISLTLVLAVAIPALREVARAARSAEKLFDTLARDFPPTLESIRMTGREISDLTDDMSQGVQSAGQVVKQVDDSLATVRKQANKVQHGTRSVMVGLKAAWKSFTKPAKPPTARRSPDRLPASVRPEINLPETSRHLSEDYAYTADEVAQANEEYIDNRHPFITNAEEDENPYPAANRGGDERSL</sequence>
<organism evidence="3">
    <name type="scientific">Oscillatoriales cyanobacterium SpSt-418</name>
    <dbReference type="NCBI Taxonomy" id="2282169"/>
    <lineage>
        <taxon>Bacteria</taxon>
        <taxon>Bacillati</taxon>
        <taxon>Cyanobacteriota</taxon>
        <taxon>Cyanophyceae</taxon>
        <taxon>Oscillatoriophycideae</taxon>
        <taxon>Oscillatoriales</taxon>
    </lineage>
</organism>
<evidence type="ECO:0000256" key="2">
    <source>
        <dbReference type="SAM" id="Phobius"/>
    </source>
</evidence>
<feature type="region of interest" description="Disordered" evidence="1">
    <location>
        <begin position="173"/>
        <end position="199"/>
    </location>
</feature>
<reference evidence="3" key="1">
    <citation type="journal article" date="2020" name="mSystems">
        <title>Genome- and Community-Level Interaction Insights into Carbon Utilization and Element Cycling Functions of Hydrothermarchaeota in Hydrothermal Sediment.</title>
        <authorList>
            <person name="Zhou Z."/>
            <person name="Liu Y."/>
            <person name="Xu W."/>
            <person name="Pan J."/>
            <person name="Luo Z.H."/>
            <person name="Li M."/>
        </authorList>
    </citation>
    <scope>NUCLEOTIDE SEQUENCE [LARGE SCALE GENOMIC DNA]</scope>
    <source>
        <strain evidence="3">SpSt-418</strain>
    </source>
</reference>
<dbReference type="AlphaFoldDB" id="A0A7C3KF28"/>
<keyword evidence="2" id="KW-0472">Membrane</keyword>
<proteinExistence type="predicted"/>
<comment type="caution">
    <text evidence="3">The sequence shown here is derived from an EMBL/GenBank/DDBJ whole genome shotgun (WGS) entry which is preliminary data.</text>
</comment>